<evidence type="ECO:0000256" key="2">
    <source>
        <dbReference type="SAM" id="Coils"/>
    </source>
</evidence>
<reference evidence="5" key="1">
    <citation type="submission" date="2025-08" db="UniProtKB">
        <authorList>
            <consortium name="RefSeq"/>
        </authorList>
    </citation>
    <scope>IDENTIFICATION</scope>
</reference>
<sequence>MPRGSSSQSNGSDNDIDVLEHELYRLKKEYRVIESERKTYTKESQSIIRKQRATIASLEAQHNELNKETSLAVFNKEHSNNDQAVENVSELLKVIDVLKQHMHKAKTNLSKINQEILNAEKKINMQRKKMGGVNLSKAKYEGWQKQSKILENRLDQENKKFSSALEENAKLREAIDHMRSEKFVFDGLYKKLENKFFENKQEISKVTEDSIAAYNSRNDAQIKMLTLKEKADKDLIQYGIELKELMRIIDHDRKLRDFMNTKAEERSSNKNDEYINQVKDSKNKISDAETIIQSYNDAFKRIQATTGIDDLQLLVGKFIATEDSNFALFNFVTEMNNEIEMKQENISEIKSNIKQLRTESEKLDKQRMNVIDEINKMIADYEEETKRIDEKFDSFYAIIENLTQGVNSLFKKANCDASAIGYLLSGQGGAPHSNIMQNLSIIEQRINELLQVHEFVSSQTEEGDQQFFQNLVGRSSILLTSLSSIQAPAIVEGSDSDNSTQGDYDNRPLTQAELMQNIIRGTSKKGGNRKENVVNTMLSEAIENTPNRSRSTRN</sequence>
<evidence type="ECO:0000313" key="5">
    <source>
        <dbReference type="RefSeq" id="XP_065657277.1"/>
    </source>
</evidence>
<dbReference type="InterPro" id="IPR049258">
    <property type="entry name" value="ODAD1_CC"/>
</dbReference>
<gene>
    <name evidence="5" type="primary">LOC101240092</name>
</gene>
<keyword evidence="1 2" id="KW-0175">Coiled coil</keyword>
<proteinExistence type="predicted"/>
<feature type="coiled-coil region" evidence="2">
    <location>
        <begin position="95"/>
        <end position="181"/>
    </location>
</feature>
<dbReference type="PANTHER" id="PTHR21694:SF18">
    <property type="entry name" value="COILED-COIL DOMAIN-CONTAINING PROTEIN 63"/>
    <property type="match status" value="1"/>
</dbReference>
<dbReference type="PANTHER" id="PTHR21694">
    <property type="entry name" value="COILED-COIL DOMAIN-CONTAINING PROTEIN 63"/>
    <property type="match status" value="1"/>
</dbReference>
<feature type="coiled-coil region" evidence="2">
    <location>
        <begin position="16"/>
        <end position="68"/>
    </location>
</feature>
<organism evidence="4 5">
    <name type="scientific">Hydra vulgaris</name>
    <name type="common">Hydra</name>
    <name type="synonym">Hydra attenuata</name>
    <dbReference type="NCBI Taxonomy" id="6087"/>
    <lineage>
        <taxon>Eukaryota</taxon>
        <taxon>Metazoa</taxon>
        <taxon>Cnidaria</taxon>
        <taxon>Hydrozoa</taxon>
        <taxon>Hydroidolina</taxon>
        <taxon>Anthoathecata</taxon>
        <taxon>Aplanulata</taxon>
        <taxon>Hydridae</taxon>
        <taxon>Hydra</taxon>
    </lineage>
</organism>
<dbReference type="InterPro" id="IPR051876">
    <property type="entry name" value="ODA-DC/CCD"/>
</dbReference>
<dbReference type="Pfam" id="PF21773">
    <property type="entry name" value="ODAD1_CC"/>
    <property type="match status" value="1"/>
</dbReference>
<name>A0ABM4C6Q2_HYDVU</name>
<accession>A0ABM4C6Q2</accession>
<evidence type="ECO:0000259" key="3">
    <source>
        <dbReference type="Pfam" id="PF21773"/>
    </source>
</evidence>
<feature type="coiled-coil region" evidence="2">
    <location>
        <begin position="332"/>
        <end position="391"/>
    </location>
</feature>
<dbReference type="GeneID" id="101240092"/>
<protein>
    <submittedName>
        <fullName evidence="5">Coiled-coil domain-containing protein 63 isoform X2</fullName>
    </submittedName>
</protein>
<evidence type="ECO:0000256" key="1">
    <source>
        <dbReference type="ARBA" id="ARBA00023054"/>
    </source>
</evidence>
<dbReference type="RefSeq" id="XP_065657277.1">
    <property type="nucleotide sequence ID" value="XM_065801205.1"/>
</dbReference>
<feature type="domain" description="ODAD1 central coiled coil region" evidence="3">
    <location>
        <begin position="144"/>
        <end position="424"/>
    </location>
</feature>
<keyword evidence="4" id="KW-1185">Reference proteome</keyword>
<dbReference type="Proteomes" id="UP001652625">
    <property type="component" value="Chromosome 07"/>
</dbReference>
<evidence type="ECO:0000313" key="4">
    <source>
        <dbReference type="Proteomes" id="UP001652625"/>
    </source>
</evidence>